<evidence type="ECO:0000256" key="3">
    <source>
        <dbReference type="ARBA" id="ARBA00023016"/>
    </source>
</evidence>
<comment type="function">
    <text evidence="5">Negative regulator of class I heat shock genes (grpE-dnaK-dnaJ and groELS operons). Prevents heat-shock induction of these operons.</text>
</comment>
<dbReference type="InterPro" id="IPR036390">
    <property type="entry name" value="WH_DNA-bd_sf"/>
</dbReference>
<keyword evidence="2 5" id="KW-0805">Transcription regulation</keyword>
<reference evidence="8 9" key="1">
    <citation type="submission" date="2018-08" db="EMBL/GenBank/DDBJ databases">
        <title>Parvularcula sp. SM1705, isolated from surface water of the South Sea China.</title>
        <authorList>
            <person name="Sun L."/>
        </authorList>
    </citation>
    <scope>NUCLEOTIDE SEQUENCE [LARGE SCALE GENOMIC DNA]</scope>
    <source>
        <strain evidence="8 9">SM1705</strain>
    </source>
</reference>
<dbReference type="PANTHER" id="PTHR34824">
    <property type="entry name" value="HEAT-INDUCIBLE TRANSCRIPTION REPRESSOR HRCA"/>
    <property type="match status" value="1"/>
</dbReference>
<dbReference type="Proteomes" id="UP000264589">
    <property type="component" value="Unassembled WGS sequence"/>
</dbReference>
<dbReference type="InParanoid" id="A0A371RIU9"/>
<evidence type="ECO:0000256" key="5">
    <source>
        <dbReference type="HAMAP-Rule" id="MF_00081"/>
    </source>
</evidence>
<evidence type="ECO:0000259" key="6">
    <source>
        <dbReference type="Pfam" id="PF01628"/>
    </source>
</evidence>
<dbReference type="InterPro" id="IPR029016">
    <property type="entry name" value="GAF-like_dom_sf"/>
</dbReference>
<dbReference type="HAMAP" id="MF_00081">
    <property type="entry name" value="HrcA"/>
    <property type="match status" value="1"/>
</dbReference>
<dbReference type="PIRSF" id="PIRSF005485">
    <property type="entry name" value="HrcA"/>
    <property type="match status" value="1"/>
</dbReference>
<feature type="domain" description="Heat-inducible transcription repressor HrcA C-terminal" evidence="6">
    <location>
        <begin position="110"/>
        <end position="329"/>
    </location>
</feature>
<gene>
    <name evidence="5 8" type="primary">hrcA</name>
    <name evidence="8" type="ORF">DX908_08940</name>
</gene>
<protein>
    <recommendedName>
        <fullName evidence="5">Heat-inducible transcription repressor HrcA</fullName>
    </recommendedName>
</protein>
<dbReference type="InterPro" id="IPR036388">
    <property type="entry name" value="WH-like_DNA-bd_sf"/>
</dbReference>
<evidence type="ECO:0000256" key="1">
    <source>
        <dbReference type="ARBA" id="ARBA00022491"/>
    </source>
</evidence>
<dbReference type="AlphaFoldDB" id="A0A371RIU9"/>
<sequence>MTLLTDIDTRSRAIFKSLVETYLETGQPVGSRTLSRATGLDLSAATIRNVMSDLAAIGLLDSPHASAGRMPTEEGLRLFVDGLMEVGAPTPEERAALEEEAGSEGHAQGLLDRAASQLSGLTQTASLVLTSKYDRPLRQVSFVPLDKARALMVLVDDAGDVENRLISVPEGLPATSLIQAANFLNAQMSGRTLTEASASVLREIDEKRGQLDELTTDLVRQGIADLAKRPGGGPQLIVKGQSKLLAAAGDDLERVQRLFDELERQQGIVDLLNAAKEGEGVRIFIGSENPLFSLSGSSVVTAPYRDKDRNIIGVIGVVGPTRLNYARVIPLVDYTADVVSRLVR</sequence>
<keyword evidence="3 5" id="KW-0346">Stress response</keyword>
<dbReference type="InterPro" id="IPR023120">
    <property type="entry name" value="WHTH_transcript_rep_HrcA_IDD"/>
</dbReference>
<dbReference type="Gene3D" id="3.30.450.40">
    <property type="match status" value="1"/>
</dbReference>
<dbReference type="SUPFAM" id="SSF46785">
    <property type="entry name" value="Winged helix' DNA-binding domain"/>
    <property type="match status" value="1"/>
</dbReference>
<evidence type="ECO:0000313" key="8">
    <source>
        <dbReference type="EMBL" id="RFB05373.1"/>
    </source>
</evidence>
<comment type="caution">
    <text evidence="8">The sequence shown here is derived from an EMBL/GenBank/DDBJ whole genome shotgun (WGS) entry which is preliminary data.</text>
</comment>
<organism evidence="8 9">
    <name type="scientific">Parvularcula marina</name>
    <dbReference type="NCBI Taxonomy" id="2292771"/>
    <lineage>
        <taxon>Bacteria</taxon>
        <taxon>Pseudomonadati</taxon>
        <taxon>Pseudomonadota</taxon>
        <taxon>Alphaproteobacteria</taxon>
        <taxon>Parvularculales</taxon>
        <taxon>Parvularculaceae</taxon>
        <taxon>Parvularcula</taxon>
    </lineage>
</organism>
<evidence type="ECO:0000313" key="9">
    <source>
        <dbReference type="Proteomes" id="UP000264589"/>
    </source>
</evidence>
<dbReference type="InterPro" id="IPR021153">
    <property type="entry name" value="HrcA_C"/>
</dbReference>
<dbReference type="Gene3D" id="1.10.10.10">
    <property type="entry name" value="Winged helix-like DNA-binding domain superfamily/Winged helix DNA-binding domain"/>
    <property type="match status" value="1"/>
</dbReference>
<dbReference type="GO" id="GO:0045892">
    <property type="term" value="P:negative regulation of DNA-templated transcription"/>
    <property type="evidence" value="ECO:0007669"/>
    <property type="project" value="UniProtKB-UniRule"/>
</dbReference>
<evidence type="ECO:0000259" key="7">
    <source>
        <dbReference type="Pfam" id="PF03444"/>
    </source>
</evidence>
<name>A0A371RIU9_9PROT</name>
<dbReference type="InterPro" id="IPR002571">
    <property type="entry name" value="HrcA"/>
</dbReference>
<keyword evidence="4 5" id="KW-0804">Transcription</keyword>
<dbReference type="OrthoDB" id="9783139at2"/>
<keyword evidence="1 5" id="KW-0678">Repressor</keyword>
<dbReference type="Gene3D" id="3.30.390.60">
    <property type="entry name" value="Heat-inducible transcription repressor hrca homolog, domain 3"/>
    <property type="match status" value="1"/>
</dbReference>
<dbReference type="SUPFAM" id="SSF55781">
    <property type="entry name" value="GAF domain-like"/>
    <property type="match status" value="1"/>
</dbReference>
<evidence type="ECO:0000256" key="4">
    <source>
        <dbReference type="ARBA" id="ARBA00023163"/>
    </source>
</evidence>
<dbReference type="Pfam" id="PF03444">
    <property type="entry name" value="WHD_HrcA"/>
    <property type="match status" value="1"/>
</dbReference>
<dbReference type="EMBL" id="QUQO01000001">
    <property type="protein sequence ID" value="RFB05373.1"/>
    <property type="molecule type" value="Genomic_DNA"/>
</dbReference>
<proteinExistence type="inferred from homology"/>
<dbReference type="Pfam" id="PF01628">
    <property type="entry name" value="HrcA"/>
    <property type="match status" value="1"/>
</dbReference>
<evidence type="ECO:0000256" key="2">
    <source>
        <dbReference type="ARBA" id="ARBA00023015"/>
    </source>
</evidence>
<dbReference type="RefSeq" id="WP_116392005.1">
    <property type="nucleotide sequence ID" value="NZ_QUQO01000001.1"/>
</dbReference>
<dbReference type="NCBIfam" id="TIGR00331">
    <property type="entry name" value="hrcA"/>
    <property type="match status" value="1"/>
</dbReference>
<dbReference type="InterPro" id="IPR005104">
    <property type="entry name" value="WHTH_HrcA_DNA-bd"/>
</dbReference>
<feature type="domain" description="Winged helix-turn-helix transcription repressor HrcA DNA-binding" evidence="7">
    <location>
        <begin position="11"/>
        <end position="74"/>
    </location>
</feature>
<dbReference type="GO" id="GO:0003677">
    <property type="term" value="F:DNA binding"/>
    <property type="evidence" value="ECO:0007669"/>
    <property type="project" value="InterPro"/>
</dbReference>
<dbReference type="PANTHER" id="PTHR34824:SF1">
    <property type="entry name" value="HEAT-INDUCIBLE TRANSCRIPTION REPRESSOR HRCA"/>
    <property type="match status" value="1"/>
</dbReference>
<accession>A0A371RIU9</accession>
<comment type="similarity">
    <text evidence="5">Belongs to the HrcA family.</text>
</comment>
<keyword evidence="9" id="KW-1185">Reference proteome</keyword>